<evidence type="ECO:0000313" key="1">
    <source>
        <dbReference type="EMBL" id="VDK57445.1"/>
    </source>
</evidence>
<sequence length="207" mass="22562">MRFFQAIVSSAPSRQKRAFDSFAGSFSGLDKRAFDALAGSGFDGFNKRAFDSFAGQGFGGFDKRAFDSLSGSGLTPFNKRAFDALSGSGFGGFDKRSKLVLAGPDVLYKLPRVSNFTSFFSLYFSPASFQQACFPILPKCILERLKQKAGLDWVKKIIKKAIVALSEISLISQLKKRLHCDVAELQISDSIARLVSEFLLHSDGGIG</sequence>
<reference evidence="1 2" key="1">
    <citation type="submission" date="2018-11" db="EMBL/GenBank/DDBJ databases">
        <authorList>
            <consortium name="Pathogen Informatics"/>
        </authorList>
    </citation>
    <scope>NUCLEOTIDE SEQUENCE [LARGE SCALE GENOMIC DNA]</scope>
</reference>
<protein>
    <submittedName>
        <fullName evidence="1">Uncharacterized protein</fullName>
    </submittedName>
</protein>
<proteinExistence type="predicted"/>
<dbReference type="AlphaFoldDB" id="A0A3P6RTS6"/>
<keyword evidence="2" id="KW-1185">Reference proteome</keyword>
<evidence type="ECO:0000313" key="2">
    <source>
        <dbReference type="Proteomes" id="UP000271889"/>
    </source>
</evidence>
<organism evidence="1 2">
    <name type="scientific">Cylicostephanus goldi</name>
    <name type="common">Nematode worm</name>
    <dbReference type="NCBI Taxonomy" id="71465"/>
    <lineage>
        <taxon>Eukaryota</taxon>
        <taxon>Metazoa</taxon>
        <taxon>Ecdysozoa</taxon>
        <taxon>Nematoda</taxon>
        <taxon>Chromadorea</taxon>
        <taxon>Rhabditida</taxon>
        <taxon>Rhabditina</taxon>
        <taxon>Rhabditomorpha</taxon>
        <taxon>Strongyloidea</taxon>
        <taxon>Strongylidae</taxon>
        <taxon>Cylicostephanus</taxon>
    </lineage>
</organism>
<dbReference type="Proteomes" id="UP000271889">
    <property type="component" value="Unassembled WGS sequence"/>
</dbReference>
<gene>
    <name evidence="1" type="ORF">CGOC_LOCUS3989</name>
</gene>
<accession>A0A3P6RTS6</accession>
<name>A0A3P6RTS6_CYLGO</name>
<dbReference type="EMBL" id="UYRV01010449">
    <property type="protein sequence ID" value="VDK57445.1"/>
    <property type="molecule type" value="Genomic_DNA"/>
</dbReference>
<dbReference type="OrthoDB" id="6093641at2759"/>